<gene>
    <name evidence="1" type="ORF">VHA01S_013_00020</name>
</gene>
<dbReference type="AlphaFoldDB" id="V5HHZ3"/>
<dbReference type="eggNOG" id="ENOG5031NN4">
    <property type="taxonomic scope" value="Bacteria"/>
</dbReference>
<evidence type="ECO:0000313" key="1">
    <source>
        <dbReference type="EMBL" id="GAD88965.1"/>
    </source>
</evidence>
<dbReference type="EMBL" id="BAUJ01000013">
    <property type="protein sequence ID" value="GAD88965.1"/>
    <property type="molecule type" value="Genomic_DNA"/>
</dbReference>
<proteinExistence type="predicted"/>
<evidence type="ECO:0000313" key="2">
    <source>
        <dbReference type="Proteomes" id="UP000017800"/>
    </source>
</evidence>
<accession>V5HHZ3</accession>
<organism evidence="1 2">
    <name type="scientific">Vibrio halioticoli NBRC 102217</name>
    <dbReference type="NCBI Taxonomy" id="1219072"/>
    <lineage>
        <taxon>Bacteria</taxon>
        <taxon>Pseudomonadati</taxon>
        <taxon>Pseudomonadota</taxon>
        <taxon>Gammaproteobacteria</taxon>
        <taxon>Vibrionales</taxon>
        <taxon>Vibrionaceae</taxon>
        <taxon>Vibrio</taxon>
    </lineage>
</organism>
<reference evidence="1 2" key="2">
    <citation type="submission" date="2013-11" db="EMBL/GenBank/DDBJ databases">
        <title>Whole genome shotgun sequence of Vibrio halioticoli NBRC 102217.</title>
        <authorList>
            <person name="Isaki S."/>
            <person name="Kimura A."/>
            <person name="Ohji S."/>
            <person name="Hosoyama A."/>
            <person name="Fujita N."/>
            <person name="Hashimoto M."/>
            <person name="Hosoyama Y."/>
            <person name="Yamazoe A."/>
        </authorList>
    </citation>
    <scope>NUCLEOTIDE SEQUENCE [LARGE SCALE GENOMIC DNA]</scope>
    <source>
        <strain evidence="1 2">NBRC 102217</strain>
    </source>
</reference>
<dbReference type="Proteomes" id="UP000017800">
    <property type="component" value="Unassembled WGS sequence"/>
</dbReference>
<keyword evidence="2" id="KW-1185">Reference proteome</keyword>
<reference evidence="1 2" key="1">
    <citation type="submission" date="2013-10" db="EMBL/GenBank/DDBJ databases">
        <authorList>
            <person name="Ichikawa N."/>
            <person name="Kimura A."/>
            <person name="Ohji S."/>
            <person name="Hosoyama A."/>
            <person name="Fujita N."/>
        </authorList>
    </citation>
    <scope>NUCLEOTIDE SEQUENCE [LARGE SCALE GENOMIC DNA]</scope>
    <source>
        <strain evidence="1 2">NBRC 102217</strain>
    </source>
</reference>
<sequence>MKSVVLVGISALVLNGCDVATVDHIQDKLQTTLDHAGQELNNLKVEAKLEKTFHLSHDDAVYVTEHHFEQAKYVSKVASPIFTDVKFNFATTAIVADWGNTLQTPQQWDTQAENNVRRMLGQIAFIVNTKEFADRFDSAGLEKMDASAFHAGSGDARTIPSNYTAFKDVVNDRIQSWSDATYQMVAFNVSASNKGTVNNGQFDSVQGEPKLYVSLSAAQKTADLHKNAAQLLRELTHTVGYVHNGALDTSTPNNIPYYVQAITSEGGMNDINCDILLNNGQLQNGVWVSNCNSNALDADPTTHTPPLTADDGAQYLNINLFARLFGQSDVSKR</sequence>
<name>V5HHZ3_9VIBR</name>
<comment type="caution">
    <text evidence="1">The sequence shown here is derived from an EMBL/GenBank/DDBJ whole genome shotgun (WGS) entry which is preliminary data.</text>
</comment>
<protein>
    <submittedName>
        <fullName evidence="1">Uncharacterized protein</fullName>
    </submittedName>
</protein>